<dbReference type="EMBL" id="DRVY01000054">
    <property type="protein sequence ID" value="HHR92243.1"/>
    <property type="molecule type" value="Genomic_DNA"/>
</dbReference>
<accession>A0A7C5YXP6</accession>
<sequence length="280" mass="32033">MGDFSLNDLSYKLEQLSDKISSEFLKDDRINLSEKVAQASYDNKFNDDQTQRLLEMTNLAVYSKIYNSKEASGEKDRIIEFKIAKKDEVDKIKKKLLKDDGASSVSDVPMSLEEIEDKHPDLGVIIKKKDTHFFESREGEKPKGVGITIIKLRKLSSDIDMEYNQKQARYLDLLDELSSKFASMYSYDLDKFASEVLSIYQKRDASRVDGPGETGFASSVLDDIYTNLRRKPGNTKIAEGYVNPPKKEWELFKRAVDAVAEMFKLNKAKVIVKEMIKRHG</sequence>
<protein>
    <submittedName>
        <fullName evidence="1">Uncharacterized protein</fullName>
    </submittedName>
</protein>
<reference evidence="1" key="1">
    <citation type="journal article" date="2020" name="mSystems">
        <title>Genome- and Community-Level Interaction Insights into Carbon Utilization and Element Cycling Functions of Hydrothermarchaeota in Hydrothermal Sediment.</title>
        <authorList>
            <person name="Zhou Z."/>
            <person name="Liu Y."/>
            <person name="Xu W."/>
            <person name="Pan J."/>
            <person name="Luo Z.H."/>
            <person name="Li M."/>
        </authorList>
    </citation>
    <scope>NUCLEOTIDE SEQUENCE [LARGE SCALE GENOMIC DNA]</scope>
    <source>
        <strain evidence="1">SpSt-1042</strain>
    </source>
</reference>
<name>A0A7C5YXP6_UNCC3</name>
<organism evidence="1">
    <name type="scientific">candidate division CPR3 bacterium</name>
    <dbReference type="NCBI Taxonomy" id="2268181"/>
    <lineage>
        <taxon>Bacteria</taxon>
        <taxon>Bacteria division CPR3</taxon>
    </lineage>
</organism>
<evidence type="ECO:0000313" key="1">
    <source>
        <dbReference type="EMBL" id="HHR92243.1"/>
    </source>
</evidence>
<gene>
    <name evidence="1" type="ORF">ENL96_01895</name>
</gene>
<comment type="caution">
    <text evidence="1">The sequence shown here is derived from an EMBL/GenBank/DDBJ whole genome shotgun (WGS) entry which is preliminary data.</text>
</comment>
<dbReference type="AlphaFoldDB" id="A0A7C5YXP6"/>
<proteinExistence type="predicted"/>